<dbReference type="EMBL" id="MN740307">
    <property type="protein sequence ID" value="QHT99348.1"/>
    <property type="molecule type" value="Genomic_DNA"/>
</dbReference>
<protein>
    <submittedName>
        <fullName evidence="1">Uncharacterized protein</fullName>
    </submittedName>
</protein>
<dbReference type="AlphaFoldDB" id="A0A6C0J133"/>
<accession>A0A6C0J133</accession>
<organism evidence="1">
    <name type="scientific">viral metagenome</name>
    <dbReference type="NCBI Taxonomy" id="1070528"/>
    <lineage>
        <taxon>unclassified sequences</taxon>
        <taxon>metagenomes</taxon>
        <taxon>organismal metagenomes</taxon>
    </lineage>
</organism>
<evidence type="ECO:0000313" key="1">
    <source>
        <dbReference type="EMBL" id="QHT99348.1"/>
    </source>
</evidence>
<sequence length="75" mass="8207">MDSSMNDSQSEPVNTPPVKKTISLVNIPITDDNAALNVLVGFMGIAQKRGAFDMQESSKIWECVKRFTGETSSDK</sequence>
<name>A0A6C0J133_9ZZZZ</name>
<proteinExistence type="predicted"/>
<reference evidence="1" key="1">
    <citation type="journal article" date="2020" name="Nature">
        <title>Giant virus diversity and host interactions through global metagenomics.</title>
        <authorList>
            <person name="Schulz F."/>
            <person name="Roux S."/>
            <person name="Paez-Espino D."/>
            <person name="Jungbluth S."/>
            <person name="Walsh D.A."/>
            <person name="Denef V.J."/>
            <person name="McMahon K.D."/>
            <person name="Konstantinidis K.T."/>
            <person name="Eloe-Fadrosh E.A."/>
            <person name="Kyrpides N.C."/>
            <person name="Woyke T."/>
        </authorList>
    </citation>
    <scope>NUCLEOTIDE SEQUENCE</scope>
    <source>
        <strain evidence="1">GVMAG-M-3300025699-48</strain>
    </source>
</reference>